<organism evidence="2">
    <name type="scientific">Ixodes ricinus</name>
    <name type="common">Common tick</name>
    <name type="synonym">Acarus ricinus</name>
    <dbReference type="NCBI Taxonomy" id="34613"/>
    <lineage>
        <taxon>Eukaryota</taxon>
        <taxon>Metazoa</taxon>
        <taxon>Ecdysozoa</taxon>
        <taxon>Arthropoda</taxon>
        <taxon>Chelicerata</taxon>
        <taxon>Arachnida</taxon>
        <taxon>Acari</taxon>
        <taxon>Parasitiformes</taxon>
        <taxon>Ixodida</taxon>
        <taxon>Ixodoidea</taxon>
        <taxon>Ixodidae</taxon>
        <taxon>Ixodinae</taxon>
        <taxon>Ixodes</taxon>
    </lineage>
</organism>
<dbReference type="AlphaFoldDB" id="A0A090XC14"/>
<name>A0A090XC14_IXORI</name>
<accession>A0A090XC14</accession>
<reference evidence="2" key="1">
    <citation type="journal article" date="2015" name="PLoS Negl. Trop. Dis.">
        <title>Deep Sequencing Analysis of the Ixodes ricinus Haemocytome.</title>
        <authorList>
            <person name="Kotsyfakis M."/>
            <person name="Kopacek P."/>
            <person name="Franta Z."/>
            <person name="Pedra J.H."/>
            <person name="Ribeiro J.M."/>
        </authorList>
    </citation>
    <scope>NUCLEOTIDE SEQUENCE</scope>
</reference>
<feature type="region of interest" description="Disordered" evidence="1">
    <location>
        <begin position="28"/>
        <end position="60"/>
    </location>
</feature>
<protein>
    <submittedName>
        <fullName evidence="2">Putative ribosomal protein l28</fullName>
    </submittedName>
</protein>
<dbReference type="Gene3D" id="6.10.250.3440">
    <property type="match status" value="1"/>
</dbReference>
<feature type="non-terminal residue" evidence="2">
    <location>
        <position position="1"/>
    </location>
</feature>
<evidence type="ECO:0000256" key="1">
    <source>
        <dbReference type="SAM" id="MobiDB-lite"/>
    </source>
</evidence>
<proteinExistence type="evidence at transcript level"/>
<dbReference type="EMBL" id="GBIH01002020">
    <property type="protein sequence ID" value="JAC92690.1"/>
    <property type="molecule type" value="mRNA"/>
</dbReference>
<dbReference type="GO" id="GO:0005840">
    <property type="term" value="C:ribosome"/>
    <property type="evidence" value="ECO:0007669"/>
    <property type="project" value="UniProtKB-KW"/>
</dbReference>
<keyword evidence="2" id="KW-0689">Ribosomal protein</keyword>
<keyword evidence="2" id="KW-0687">Ribonucleoprotein</keyword>
<evidence type="ECO:0000313" key="2">
    <source>
        <dbReference type="EMBL" id="JAC92690.1"/>
    </source>
</evidence>
<sequence>HTHVSAAKMLSPLKEEKRGWILRSVRMRVGTGASGGSKKGTSTAQETTQTKHKPIEETGGSAEVAETKYGLRHRTLPVLDHETCQLREAMQRAWTVYCKRMHENEASMVERVVAAQQKALDMLQERVPRELYRGSSTGDNTVPTCTLVKGAFGYCSG</sequence>